<organism evidence="1 2">
    <name type="scientific">Bauhinia variegata</name>
    <name type="common">Purple orchid tree</name>
    <name type="synonym">Phanera variegata</name>
    <dbReference type="NCBI Taxonomy" id="167791"/>
    <lineage>
        <taxon>Eukaryota</taxon>
        <taxon>Viridiplantae</taxon>
        <taxon>Streptophyta</taxon>
        <taxon>Embryophyta</taxon>
        <taxon>Tracheophyta</taxon>
        <taxon>Spermatophyta</taxon>
        <taxon>Magnoliopsida</taxon>
        <taxon>eudicotyledons</taxon>
        <taxon>Gunneridae</taxon>
        <taxon>Pentapetalae</taxon>
        <taxon>rosids</taxon>
        <taxon>fabids</taxon>
        <taxon>Fabales</taxon>
        <taxon>Fabaceae</taxon>
        <taxon>Cercidoideae</taxon>
        <taxon>Cercideae</taxon>
        <taxon>Bauhiniinae</taxon>
        <taxon>Bauhinia</taxon>
    </lineage>
</organism>
<protein>
    <submittedName>
        <fullName evidence="1">Uncharacterized protein</fullName>
    </submittedName>
</protein>
<reference evidence="1 2" key="1">
    <citation type="journal article" date="2022" name="DNA Res.">
        <title>Chromosomal-level genome assembly of the orchid tree Bauhinia variegata (Leguminosae; Cercidoideae) supports the allotetraploid origin hypothesis of Bauhinia.</title>
        <authorList>
            <person name="Zhong Y."/>
            <person name="Chen Y."/>
            <person name="Zheng D."/>
            <person name="Pang J."/>
            <person name="Liu Y."/>
            <person name="Luo S."/>
            <person name="Meng S."/>
            <person name="Qian L."/>
            <person name="Wei D."/>
            <person name="Dai S."/>
            <person name="Zhou R."/>
        </authorList>
    </citation>
    <scope>NUCLEOTIDE SEQUENCE [LARGE SCALE GENOMIC DNA]</scope>
    <source>
        <strain evidence="1">BV-YZ2020</strain>
    </source>
</reference>
<dbReference type="Proteomes" id="UP000828941">
    <property type="component" value="Chromosome 13"/>
</dbReference>
<keyword evidence="2" id="KW-1185">Reference proteome</keyword>
<dbReference type="EMBL" id="CM039438">
    <property type="protein sequence ID" value="KAI4299291.1"/>
    <property type="molecule type" value="Genomic_DNA"/>
</dbReference>
<proteinExistence type="predicted"/>
<evidence type="ECO:0000313" key="1">
    <source>
        <dbReference type="EMBL" id="KAI4299291.1"/>
    </source>
</evidence>
<comment type="caution">
    <text evidence="1">The sequence shown here is derived from an EMBL/GenBank/DDBJ whole genome shotgun (WGS) entry which is preliminary data.</text>
</comment>
<accession>A0ACB9KPQ6</accession>
<gene>
    <name evidence="1" type="ORF">L6164_032763</name>
</gene>
<evidence type="ECO:0000313" key="2">
    <source>
        <dbReference type="Proteomes" id="UP000828941"/>
    </source>
</evidence>
<sequence>MELINDLLVTASLAIVLSFLVAKLVSMAMGGRDSHSPTAGDVIFMEESLLRVQTHQSERKVQVTSPESVKAVDGFTERNVPACVENVEVEHHPESDHVGLPVKLSEEDMVSEEVSESQVGQIREEKMEEKERVEDRGNGETAAEPEKEEIAVVNERDGEEREVNLEFEGKRKVEEHGKRDTAAEPEIAAVNERDEEDKVKWGFEDKRKVEEHGNRETAAEPEKEEIDVVKGRDEEEKEVKLAFEEEDDDGWEGIERSELEKVFMAAAEFVAAGEKNERLASIGSDEQMELYGLRKLATEGPCREPRPTPFMLSARAKWNAWQKLGNMNPEVAMEQYITLLSDKVPGWMEDNSAGKDEEQLNKSEQFDSAAIDSSASLSHQQNLVVERELEQQSGAKNYSLLVESDLGNKVKNDDDVPASIL</sequence>
<name>A0ACB9KPQ6_BAUVA</name>